<dbReference type="InterPro" id="IPR034154">
    <property type="entry name" value="TOPRIM_DnaG/twinkle"/>
</dbReference>
<evidence type="ECO:0000313" key="1">
    <source>
        <dbReference type="EMBL" id="AOA58155.1"/>
    </source>
</evidence>
<dbReference type="SUPFAM" id="SSF56731">
    <property type="entry name" value="DNA primase core"/>
    <property type="match status" value="1"/>
</dbReference>
<name>A0A1B2LYZ6_9GAMM</name>
<sequence length="185" mass="20886">MIIIPPTAPATLPLLAHLHKRNFSPDLYHNIVLDHCNQRLTVYLNNLSGQFVGYQQYNPRCSDKTFNLPHLGRYYTVVTAKQIALWGLETLKPQQKICFVVEGIFKAACLHQLGYNAIAVLCNNPVQMHAWFYAMPYQFIAIGDADQAGEQLVKCVGHGTVFAKDLDEYAPADLDLALQHYLNQL</sequence>
<accession>A0A1B2LYZ6</accession>
<dbReference type="OrthoDB" id="7068196at2"/>
<dbReference type="STRING" id="1789224.BFG52_07160"/>
<reference evidence="1 2" key="1">
    <citation type="submission" date="2016-08" db="EMBL/GenBank/DDBJ databases">
        <authorList>
            <person name="Seilhamer J.J."/>
        </authorList>
    </citation>
    <scope>NUCLEOTIDE SEQUENCE [LARGE SCALE GENOMIC DNA]</scope>
    <source>
        <strain evidence="1 2">BRTC-1</strain>
    </source>
</reference>
<evidence type="ECO:0008006" key="3">
    <source>
        <dbReference type="Google" id="ProtNLM"/>
    </source>
</evidence>
<dbReference type="CDD" id="cd01029">
    <property type="entry name" value="TOPRIM_primases"/>
    <property type="match status" value="1"/>
</dbReference>
<dbReference type="AlphaFoldDB" id="A0A1B2LYZ6"/>
<dbReference type="Proteomes" id="UP000093391">
    <property type="component" value="Chromosome"/>
</dbReference>
<gene>
    <name evidence="1" type="ORF">BFG52_07160</name>
</gene>
<keyword evidence="2" id="KW-1185">Reference proteome</keyword>
<dbReference type="RefSeq" id="WP_067554046.1">
    <property type="nucleotide sequence ID" value="NZ_CP016895.1"/>
</dbReference>
<organism evidence="1 2">
    <name type="scientific">Acinetobacter larvae</name>
    <dbReference type="NCBI Taxonomy" id="1789224"/>
    <lineage>
        <taxon>Bacteria</taxon>
        <taxon>Pseudomonadati</taxon>
        <taxon>Pseudomonadota</taxon>
        <taxon>Gammaproteobacteria</taxon>
        <taxon>Moraxellales</taxon>
        <taxon>Moraxellaceae</taxon>
        <taxon>Acinetobacter</taxon>
    </lineage>
</organism>
<dbReference type="KEGG" id="ala:BFG52_07160"/>
<dbReference type="EMBL" id="CP016895">
    <property type="protein sequence ID" value="AOA58155.1"/>
    <property type="molecule type" value="Genomic_DNA"/>
</dbReference>
<evidence type="ECO:0000313" key="2">
    <source>
        <dbReference type="Proteomes" id="UP000093391"/>
    </source>
</evidence>
<proteinExistence type="predicted"/>
<protein>
    <recommendedName>
        <fullName evidence="3">Toprim domain-containing protein</fullName>
    </recommendedName>
</protein>